<reference evidence="1" key="2">
    <citation type="journal article" date="2015" name="Data Brief">
        <title>Shoot transcriptome of the giant reed, Arundo donax.</title>
        <authorList>
            <person name="Barrero R.A."/>
            <person name="Guerrero F.D."/>
            <person name="Moolhuijzen P."/>
            <person name="Goolsby J.A."/>
            <person name="Tidwell J."/>
            <person name="Bellgard S.E."/>
            <person name="Bellgard M.I."/>
        </authorList>
    </citation>
    <scope>NUCLEOTIDE SEQUENCE</scope>
    <source>
        <tissue evidence="1">Shoot tissue taken approximately 20 cm above the soil surface</tissue>
    </source>
</reference>
<accession>A0A0A9C4W7</accession>
<name>A0A0A9C4W7_ARUDO</name>
<dbReference type="EMBL" id="GBRH01228397">
    <property type="protein sequence ID" value="JAD69498.1"/>
    <property type="molecule type" value="Transcribed_RNA"/>
</dbReference>
<protein>
    <submittedName>
        <fullName evidence="1">Uncharacterized protein</fullName>
    </submittedName>
</protein>
<sequence length="21" mass="2533">MKHVSYALCYYKPHLMKHPVS</sequence>
<dbReference type="AlphaFoldDB" id="A0A0A9C4W7"/>
<evidence type="ECO:0000313" key="1">
    <source>
        <dbReference type="EMBL" id="JAD69498.1"/>
    </source>
</evidence>
<proteinExistence type="predicted"/>
<organism evidence="1">
    <name type="scientific">Arundo donax</name>
    <name type="common">Giant reed</name>
    <name type="synonym">Donax arundinaceus</name>
    <dbReference type="NCBI Taxonomy" id="35708"/>
    <lineage>
        <taxon>Eukaryota</taxon>
        <taxon>Viridiplantae</taxon>
        <taxon>Streptophyta</taxon>
        <taxon>Embryophyta</taxon>
        <taxon>Tracheophyta</taxon>
        <taxon>Spermatophyta</taxon>
        <taxon>Magnoliopsida</taxon>
        <taxon>Liliopsida</taxon>
        <taxon>Poales</taxon>
        <taxon>Poaceae</taxon>
        <taxon>PACMAD clade</taxon>
        <taxon>Arundinoideae</taxon>
        <taxon>Arundineae</taxon>
        <taxon>Arundo</taxon>
    </lineage>
</organism>
<reference evidence="1" key="1">
    <citation type="submission" date="2014-09" db="EMBL/GenBank/DDBJ databases">
        <authorList>
            <person name="Magalhaes I.L.F."/>
            <person name="Oliveira U."/>
            <person name="Santos F.R."/>
            <person name="Vidigal T.H.D.A."/>
            <person name="Brescovit A.D."/>
            <person name="Santos A.J."/>
        </authorList>
    </citation>
    <scope>NUCLEOTIDE SEQUENCE</scope>
    <source>
        <tissue evidence="1">Shoot tissue taken approximately 20 cm above the soil surface</tissue>
    </source>
</reference>